<dbReference type="AlphaFoldDB" id="A0A8B7ZS37"/>
<proteinExistence type="predicted"/>
<evidence type="ECO:0000313" key="1">
    <source>
        <dbReference type="Proteomes" id="UP000694845"/>
    </source>
</evidence>
<dbReference type="Gene3D" id="3.30.230.90">
    <property type="match status" value="1"/>
</dbReference>
<dbReference type="RefSeq" id="XP_022107685.1">
    <property type="nucleotide sequence ID" value="XM_022251993.1"/>
</dbReference>
<name>A0A8B7ZS37_ACAPL</name>
<gene>
    <name evidence="2" type="primary">LOC110988473</name>
</gene>
<dbReference type="Pfam" id="PF10178">
    <property type="entry name" value="PAC3"/>
    <property type="match status" value="1"/>
</dbReference>
<dbReference type="GeneID" id="110988473"/>
<evidence type="ECO:0000313" key="2">
    <source>
        <dbReference type="RefSeq" id="XP_022107685.1"/>
    </source>
</evidence>
<dbReference type="InterPro" id="IPR053720">
    <property type="entry name" value="Psm_Assembly_Chaperone"/>
</dbReference>
<dbReference type="OMA" id="ANCDDPQ"/>
<reference evidence="2" key="1">
    <citation type="submission" date="2025-08" db="UniProtKB">
        <authorList>
            <consortium name="RefSeq"/>
        </authorList>
    </citation>
    <scope>IDENTIFICATION</scope>
</reference>
<dbReference type="PANTHER" id="PTHR31051:SF1">
    <property type="entry name" value="PROTEASOME ASSEMBLY CHAPERONE 3"/>
    <property type="match status" value="1"/>
</dbReference>
<dbReference type="InterPro" id="IPR018788">
    <property type="entry name" value="Proteasome_assmbl_chp_3"/>
</dbReference>
<keyword evidence="1" id="KW-1185">Reference proteome</keyword>
<dbReference type="KEGG" id="aplc:110988473"/>
<dbReference type="Proteomes" id="UP000694845">
    <property type="component" value="Unplaced"/>
</dbReference>
<dbReference type="OrthoDB" id="5839at2759"/>
<dbReference type="PANTHER" id="PTHR31051">
    <property type="entry name" value="PROTEASOME ASSEMBLY CHAPERONE 3"/>
    <property type="match status" value="1"/>
</dbReference>
<sequence>MAGEDLPVTKQGAATIDGVHTDIVCTAFKDRIFVAVTQYEKLGTIVHVIPDTTPADTRQQNFTTKVLLGKDEPITHVMAKNLAVEICEAPDSKPLLLAIALKEHSPALLKSLQELVSQFKVW</sequence>
<organism evidence="1 2">
    <name type="scientific">Acanthaster planci</name>
    <name type="common">Crown-of-thorns starfish</name>
    <dbReference type="NCBI Taxonomy" id="133434"/>
    <lineage>
        <taxon>Eukaryota</taxon>
        <taxon>Metazoa</taxon>
        <taxon>Echinodermata</taxon>
        <taxon>Eleutherozoa</taxon>
        <taxon>Asterozoa</taxon>
        <taxon>Asteroidea</taxon>
        <taxon>Valvatacea</taxon>
        <taxon>Valvatida</taxon>
        <taxon>Acanthasteridae</taxon>
        <taxon>Acanthaster</taxon>
    </lineage>
</organism>
<dbReference type="GO" id="GO:0043248">
    <property type="term" value="P:proteasome assembly"/>
    <property type="evidence" value="ECO:0007669"/>
    <property type="project" value="InterPro"/>
</dbReference>
<protein>
    <submittedName>
        <fullName evidence="2">Proteasome assembly chaperone 3-like</fullName>
    </submittedName>
</protein>
<accession>A0A8B7ZS37</accession>